<feature type="region of interest" description="Disordered" evidence="4">
    <location>
        <begin position="1"/>
        <end position="30"/>
    </location>
</feature>
<sequence>MSPNPTTPTRSTPASLLRPGHRGTGCRGHGTPYRLGCGQQAGGAPVEHEREVGAVPESSTRERIVDAAFDLFAERGYDATTVEDIAARAGVGRTTFFRQFRSKEHAVFPDHEQLLSAIGARLATATPRTAVVGVSEAAALVLQHYLDEGERARRRYRLTRTVPALQERERAGIRQYERIFARHIHGWLGGTPESLLRAELIANGVVTGHNHVLRAWLRGQLATTGDARRAFRAAMAEVESHVDVPGREAATAEPLPAVLVLRDAADLDRLLPQIRDLLA</sequence>
<dbReference type="Gene3D" id="1.10.357.10">
    <property type="entry name" value="Tetracycline Repressor, domain 2"/>
    <property type="match status" value="1"/>
</dbReference>
<dbReference type="Proteomes" id="UP000433406">
    <property type="component" value="Unassembled WGS sequence"/>
</dbReference>
<organism evidence="5 6">
    <name type="scientific">Nocardioides marmotae</name>
    <dbReference type="NCBI Taxonomy" id="2663857"/>
    <lineage>
        <taxon>Bacteria</taxon>
        <taxon>Bacillati</taxon>
        <taxon>Actinomycetota</taxon>
        <taxon>Actinomycetes</taxon>
        <taxon>Propionibacteriales</taxon>
        <taxon>Nocardioidaceae</taxon>
        <taxon>Nocardioides</taxon>
    </lineage>
</organism>
<dbReference type="PANTHER" id="PTHR30055">
    <property type="entry name" value="HTH-TYPE TRANSCRIPTIONAL REGULATOR RUTR"/>
    <property type="match status" value="1"/>
</dbReference>
<reference evidence="5 6" key="1">
    <citation type="submission" date="2019-10" db="EMBL/GenBank/DDBJ databases">
        <title>Nocardioides novel species isolated from the excrement of Marmot.</title>
        <authorList>
            <person name="Zhang G."/>
        </authorList>
    </citation>
    <scope>NUCLEOTIDE SEQUENCE [LARGE SCALE GENOMIC DNA]</scope>
    <source>
        <strain evidence="6">zg-579</strain>
    </source>
</reference>
<keyword evidence="2" id="KW-0238">DNA-binding</keyword>
<dbReference type="Pfam" id="PF00440">
    <property type="entry name" value="TetR_N"/>
    <property type="match status" value="1"/>
</dbReference>
<dbReference type="GO" id="GO:0000976">
    <property type="term" value="F:transcription cis-regulatory region binding"/>
    <property type="evidence" value="ECO:0007669"/>
    <property type="project" value="TreeGrafter"/>
</dbReference>
<dbReference type="PROSITE" id="PS50977">
    <property type="entry name" value="HTH_TETR_2"/>
    <property type="match status" value="1"/>
</dbReference>
<comment type="caution">
    <text evidence="5">The sequence shown here is derived from an EMBL/GenBank/DDBJ whole genome shotgun (WGS) entry which is preliminary data.</text>
</comment>
<dbReference type="PANTHER" id="PTHR30055:SF238">
    <property type="entry name" value="MYCOFACTOCIN BIOSYNTHESIS TRANSCRIPTIONAL REGULATOR MFTR-RELATED"/>
    <property type="match status" value="1"/>
</dbReference>
<dbReference type="InterPro" id="IPR050109">
    <property type="entry name" value="HTH-type_TetR-like_transc_reg"/>
</dbReference>
<accession>A0A6I3JEZ6</accession>
<dbReference type="InterPro" id="IPR009057">
    <property type="entry name" value="Homeodomain-like_sf"/>
</dbReference>
<keyword evidence="3" id="KW-0804">Transcription</keyword>
<proteinExistence type="predicted"/>
<keyword evidence="1" id="KW-0805">Transcription regulation</keyword>
<dbReference type="EMBL" id="WLCI01000018">
    <property type="protein sequence ID" value="MTB96682.1"/>
    <property type="molecule type" value="Genomic_DNA"/>
</dbReference>
<protein>
    <submittedName>
        <fullName evidence="5">TetR family transcriptional regulator</fullName>
    </submittedName>
</protein>
<dbReference type="GO" id="GO:0003700">
    <property type="term" value="F:DNA-binding transcription factor activity"/>
    <property type="evidence" value="ECO:0007669"/>
    <property type="project" value="TreeGrafter"/>
</dbReference>
<dbReference type="AlphaFoldDB" id="A0A6I3JEZ6"/>
<dbReference type="InterPro" id="IPR001647">
    <property type="entry name" value="HTH_TetR"/>
</dbReference>
<feature type="compositionally biased region" description="Low complexity" evidence="4">
    <location>
        <begin position="1"/>
        <end position="15"/>
    </location>
</feature>
<dbReference type="PRINTS" id="PR00455">
    <property type="entry name" value="HTHTETR"/>
</dbReference>
<dbReference type="Gene3D" id="1.10.10.60">
    <property type="entry name" value="Homeodomain-like"/>
    <property type="match status" value="1"/>
</dbReference>
<evidence type="ECO:0000256" key="1">
    <source>
        <dbReference type="ARBA" id="ARBA00023015"/>
    </source>
</evidence>
<dbReference type="SUPFAM" id="SSF46689">
    <property type="entry name" value="Homeodomain-like"/>
    <property type="match status" value="1"/>
</dbReference>
<evidence type="ECO:0000313" key="5">
    <source>
        <dbReference type="EMBL" id="MTB96682.1"/>
    </source>
</evidence>
<evidence type="ECO:0000313" key="6">
    <source>
        <dbReference type="Proteomes" id="UP000433406"/>
    </source>
</evidence>
<evidence type="ECO:0000256" key="3">
    <source>
        <dbReference type="ARBA" id="ARBA00023163"/>
    </source>
</evidence>
<evidence type="ECO:0000256" key="4">
    <source>
        <dbReference type="SAM" id="MobiDB-lite"/>
    </source>
</evidence>
<name>A0A6I3JEZ6_9ACTN</name>
<evidence type="ECO:0000256" key="2">
    <source>
        <dbReference type="ARBA" id="ARBA00023125"/>
    </source>
</evidence>
<gene>
    <name evidence="5" type="ORF">GGQ22_16520</name>
</gene>
<keyword evidence="6" id="KW-1185">Reference proteome</keyword>